<sequence length="323" mass="38120">MKTKGFNVKENAIGGNKIFKKDIYVWFNGKKYMTTNKRWSELVQNTVKKVMPDGYHFNYIQCSQTTESIYFSILNENRLYYFRVSSHHRKKREDNVTTFLSGKYNGFKELSEAIGEYLKSNRFVRISDKHILILLLYLNNSFKLFWRDDTFYYIENGMDIYSGINGILKHYIKALLRYGVLYQEDLSNQIKISNSGKSLLAKYKKLLSPIYKGIDMEAVNSETLFNLVVDEKFANEFFKSKKIERLNNLFPENAIKAYVDNNKSRLYNWFIPKRLRGKIKIGDQVKVINLNHTKIVTVTELYIAEKEDITKMKPVIKILDNKE</sequence>
<evidence type="ECO:0000313" key="1">
    <source>
        <dbReference type="EMBL" id="BCH36165.1"/>
    </source>
</evidence>
<keyword evidence="1" id="KW-0614">Plasmid</keyword>
<proteinExistence type="predicted"/>
<dbReference type="EMBL" id="LC566215">
    <property type="protein sequence ID" value="BCH36165.1"/>
    <property type="molecule type" value="Genomic_DNA"/>
</dbReference>
<accession>A0A6S6MHY8</accession>
<geneLocation type="plasmid" evidence="1">
    <name>pIHVA-EV0426-12</name>
</geneLocation>
<dbReference type="RefSeq" id="WP_060799120.1">
    <property type="nucleotide sequence ID" value="NZ_AP022343.1"/>
</dbReference>
<dbReference type="AlphaFoldDB" id="A0A6S6MHY8"/>
<reference evidence="1" key="1">
    <citation type="submission" date="2020-07" db="EMBL/GenBank/DDBJ databases">
        <title>Transmission dynamics of a linear vanA-plasmid during the 2017-2019 nosocomial multiclonal outbreaks of vancomycin-resistant enterococci.</title>
        <authorList>
            <person name="Fujiya Y."/>
            <person name="Harada T."/>
            <person name="Sugawara Y."/>
            <person name="Akeda Y."/>
            <person name="Yasuda M."/>
            <person name="Masumi A."/>
            <person name="Haryashi J."/>
            <person name="Tanimura N."/>
            <person name="Tsujimoto Y."/>
            <person name="Shibata W."/>
            <person name="Yamaguchi T."/>
            <person name="Kawahara R."/>
            <person name="Nishi I."/>
            <person name="Hamada S."/>
            <person name="Tomono K."/>
            <person name="Kakeya H."/>
        </authorList>
    </citation>
    <scope>NUCLEOTIDE SEQUENCE</scope>
    <source>
        <strain evidence="1">EV0426-12</strain>
        <plasmid evidence="1">pIHVA-EV0426-12</plasmid>
    </source>
</reference>
<name>A0A6S6MHY8_ENTFC</name>
<protein>
    <submittedName>
        <fullName evidence="1">Uncharacterized protein</fullName>
    </submittedName>
</protein>
<organism evidence="1">
    <name type="scientific">Enterococcus faecium</name>
    <name type="common">Streptococcus faecium</name>
    <dbReference type="NCBI Taxonomy" id="1352"/>
    <lineage>
        <taxon>Bacteria</taxon>
        <taxon>Bacillati</taxon>
        <taxon>Bacillota</taxon>
        <taxon>Bacilli</taxon>
        <taxon>Lactobacillales</taxon>
        <taxon>Enterococcaceae</taxon>
        <taxon>Enterococcus</taxon>
    </lineage>
</organism>